<evidence type="ECO:0000313" key="1">
    <source>
        <dbReference type="EMBL" id="SAL43062.1"/>
    </source>
</evidence>
<sequence>MTERSSTELQRALSTCLGTLRERASAAWEGRGQEALTSLVRVLDLVAVAPFWGLDAGADGATWESRMASAFVLLGASAGLRPFLSTVGNTPGGLPWEPSRVDAQQYSYIYLRECGELTFLRRMAELERYGLATSQSMGRGIFRLETGSSAPELALQAAMRARRDRRSEPRELGCTEAEWARIHARMAGYVDTSNGWFIQYDNDWHIVSTYREEARRYGHRFLEAEALPDDAMIGDRTFGEWKHTCDQALGRVLAHMNFARLLKKNPTINLSDVLTIFARKNDIRQVWEQAGVPAAQVPATMKALTLGVDGLDDWDGAFETPTPFHVEVGRDFVLLPLFGALTNPYFALFRHLRQFYRADWDRAVDRREDVFRADLARLFAEPRYLVPSRGFRLSRKNGSLLTDIDAIVVDRQCGSVALVQLKWHDIFGFSLAERESRRRNLAKANEWIARVFEWVGGRSSRDVLVQLGIDEVASDRPPALFVLARYAARFAGEDGQDARASWLGWPEMQHAMAVDEVASDPLMLVPGQVMRHQRGFESQATQDVTFEFPGLEVVLQMHVSTPSAVVS</sequence>
<accession>A0A158HF65</accession>
<dbReference type="AlphaFoldDB" id="A0A158HF65"/>
<name>A0A158HF65_CABSO</name>
<organism evidence="1 2">
    <name type="scientific">Caballeronia sordidicola</name>
    <name type="common">Burkholderia sordidicola</name>
    <dbReference type="NCBI Taxonomy" id="196367"/>
    <lineage>
        <taxon>Bacteria</taxon>
        <taxon>Pseudomonadati</taxon>
        <taxon>Pseudomonadota</taxon>
        <taxon>Betaproteobacteria</taxon>
        <taxon>Burkholderiales</taxon>
        <taxon>Burkholderiaceae</taxon>
        <taxon>Caballeronia</taxon>
    </lineage>
</organism>
<gene>
    <name evidence="1" type="ORF">AWB64_04583</name>
</gene>
<dbReference type="EMBL" id="FCOC02000016">
    <property type="protein sequence ID" value="SAL43062.1"/>
    <property type="molecule type" value="Genomic_DNA"/>
</dbReference>
<evidence type="ECO:0000313" key="2">
    <source>
        <dbReference type="Proteomes" id="UP000054893"/>
    </source>
</evidence>
<protein>
    <submittedName>
        <fullName evidence="1">Uncharacterized protein</fullName>
    </submittedName>
</protein>
<dbReference type="Proteomes" id="UP000054893">
    <property type="component" value="Unassembled WGS sequence"/>
</dbReference>
<reference evidence="1 2" key="1">
    <citation type="submission" date="2016-01" db="EMBL/GenBank/DDBJ databases">
        <authorList>
            <person name="Oliw E.H."/>
        </authorList>
    </citation>
    <scope>NUCLEOTIDE SEQUENCE [LARGE SCALE GENOMIC DNA]</scope>
    <source>
        <strain evidence="1">LMG 22029</strain>
    </source>
</reference>
<proteinExistence type="predicted"/>